<name>A0ABM1B218_LIMPO</name>
<dbReference type="InterPro" id="IPR052460">
    <property type="entry name" value="ER_disulfide_reductase"/>
</dbReference>
<dbReference type="Gene3D" id="1.10.287.110">
    <property type="entry name" value="DnaJ domain"/>
    <property type="match status" value="1"/>
</dbReference>
<feature type="domain" description="J" evidence="8">
    <location>
        <begin position="20"/>
        <end position="85"/>
    </location>
</feature>
<feature type="chain" id="PRO_5045428957" description="DnaJ homolog subfamily C member 10" evidence="7">
    <location>
        <begin position="19"/>
        <end position="792"/>
    </location>
</feature>
<comment type="subcellular location">
    <subcellularLocation>
        <location evidence="1">Endoplasmic reticulum membrane</location>
        <topology evidence="1">Single-pass type IV membrane protein</topology>
    </subcellularLocation>
</comment>
<dbReference type="InterPro" id="IPR017937">
    <property type="entry name" value="Thioredoxin_CS"/>
</dbReference>
<dbReference type="Pfam" id="PF00226">
    <property type="entry name" value="DnaJ"/>
    <property type="match status" value="1"/>
</dbReference>
<organism evidence="10 11">
    <name type="scientific">Limulus polyphemus</name>
    <name type="common">Atlantic horseshoe crab</name>
    <dbReference type="NCBI Taxonomy" id="6850"/>
    <lineage>
        <taxon>Eukaryota</taxon>
        <taxon>Metazoa</taxon>
        <taxon>Ecdysozoa</taxon>
        <taxon>Arthropoda</taxon>
        <taxon>Chelicerata</taxon>
        <taxon>Merostomata</taxon>
        <taxon>Xiphosura</taxon>
        <taxon>Limulidae</taxon>
        <taxon>Limulus</taxon>
    </lineage>
</organism>
<keyword evidence="7" id="KW-0732">Signal</keyword>
<proteinExistence type="predicted"/>
<dbReference type="SUPFAM" id="SSF52833">
    <property type="entry name" value="Thioredoxin-like"/>
    <property type="match status" value="6"/>
</dbReference>
<gene>
    <name evidence="11" type="primary">LOC106458262</name>
</gene>
<dbReference type="CDD" id="cd06257">
    <property type="entry name" value="DnaJ"/>
    <property type="match status" value="1"/>
</dbReference>
<dbReference type="PRINTS" id="PR00625">
    <property type="entry name" value="JDOMAIN"/>
</dbReference>
<dbReference type="InterPro" id="IPR001623">
    <property type="entry name" value="DnaJ_domain"/>
</dbReference>
<dbReference type="PROSITE" id="PS00194">
    <property type="entry name" value="THIOREDOXIN_1"/>
    <property type="match status" value="2"/>
</dbReference>
<dbReference type="CDD" id="cd02961">
    <property type="entry name" value="PDI_a_family"/>
    <property type="match status" value="1"/>
</dbReference>
<keyword evidence="4" id="KW-0072">Autophagy</keyword>
<accession>A0ABM1B218</accession>
<dbReference type="PROSITE" id="PS50076">
    <property type="entry name" value="DNAJ_2"/>
    <property type="match status" value="1"/>
</dbReference>
<evidence type="ECO:0000259" key="9">
    <source>
        <dbReference type="PROSITE" id="PS51352"/>
    </source>
</evidence>
<keyword evidence="10" id="KW-1185">Reference proteome</keyword>
<dbReference type="Pfam" id="PF00085">
    <property type="entry name" value="Thioredoxin"/>
    <property type="match status" value="4"/>
</dbReference>
<comment type="function">
    <text evidence="5">Plays an important role in regulating the size of autophagosomes during the formation process.</text>
</comment>
<dbReference type="CDD" id="cd03004">
    <property type="entry name" value="PDI_a_ERdj5_C"/>
    <property type="match status" value="1"/>
</dbReference>
<feature type="signal peptide" evidence="7">
    <location>
        <begin position="1"/>
        <end position="18"/>
    </location>
</feature>
<evidence type="ECO:0000256" key="2">
    <source>
        <dbReference type="ARBA" id="ARBA00020920"/>
    </source>
</evidence>
<evidence type="ECO:0000256" key="1">
    <source>
        <dbReference type="ARBA" id="ARBA00004163"/>
    </source>
</evidence>
<dbReference type="InterPro" id="IPR013766">
    <property type="entry name" value="Thioredoxin_domain"/>
</dbReference>
<dbReference type="PROSITE" id="PS00636">
    <property type="entry name" value="DNAJ_1"/>
    <property type="match status" value="1"/>
</dbReference>
<dbReference type="InterPro" id="IPR018253">
    <property type="entry name" value="DnaJ_domain_CS"/>
</dbReference>
<dbReference type="PANTHER" id="PTHR44340:SF1">
    <property type="entry name" value="DNAJ HOMOLOG SUBFAMILY C MEMBER 10"/>
    <property type="match status" value="1"/>
</dbReference>
<feature type="domain" description="Thioredoxin" evidence="9">
    <location>
        <begin position="404"/>
        <end position="549"/>
    </location>
</feature>
<sequence length="792" mass="90995">MLLKFGLAVLFLSSFTLGEDFYELLGIGKDADNREIRKAFKKLALKLHPDKNKDDPSAEEKFVQLNKAYEVLKDEETRKKYDLYGEEGLKDDFGHGWRGKYHSWNYYYESFGIYDDDPTIITLSKSDFDQSVVGSQDTWFINFYSPQCSHCHHLAPAWRELARELEGVIRIGAVNCEEDWGLCRKQGIHSYPSLLIFPRREKYNGARDAEAMVEYVLQTIPDTSVDLTNENYVEMVEQNSHRSSYWLIILCSQEEICVFKDVRKKLSIMLENLVNVGEVDCTNEKKLCKKLGGKSGVFLFEDLLNFNDKKKYHQLEGQETKEIAHAVLQLLPGPKELTDKEFQNVLKNLQQKIDGPWIVYFTNGGNSQEEMDSLDREIKRLTALLPSVHIGGVNCQSFWSSCSRLHIHKFPTFVAFQPGGSYEYHHGRATAHDIAGFARESLSSRVHTLGPSDFPDKVIQSSDIWFVDFYAPWCPPCMNLLPEFRKASRFVSKKVYFGTVDCTIHGHLCSKYNIRSYPTTILYNQSVPHQFHGSHSAKDIVDFVQDTLSPPVIRLTPELFSSLVGEKKAEDMWVVDFYVPWCGPCQQLSSEWRKLAKMFLNDTAIQIGDVNCQTFPDFCRKQDVRSYPNIRLFPRGIRGAKSFNTYNGWHRDAMSLRAWIQTYLPSFVTELTANDFLQKVIPDKDPWLIDFYAPWCGHCQVFAPEFEDVAKILKGKVKTGKVNCDHYPSTCHEAGVQGYPTVLFFRGSQGGKTQSPWGEEIHSLDANKIIAYINRALPQVFENKNQYARDEL</sequence>
<dbReference type="InterPro" id="IPR036249">
    <property type="entry name" value="Thioredoxin-like_sf"/>
</dbReference>
<reference evidence="11" key="1">
    <citation type="submission" date="2025-08" db="UniProtKB">
        <authorList>
            <consortium name="RefSeq"/>
        </authorList>
    </citation>
    <scope>IDENTIFICATION</scope>
    <source>
        <tissue evidence="11">Muscle</tissue>
    </source>
</reference>
<dbReference type="GeneID" id="106458262"/>
<evidence type="ECO:0000256" key="3">
    <source>
        <dbReference type="ARBA" id="ARBA00020921"/>
    </source>
</evidence>
<dbReference type="PROSITE" id="PS51352">
    <property type="entry name" value="THIOREDOXIN_2"/>
    <property type="match status" value="4"/>
</dbReference>
<evidence type="ECO:0000259" key="8">
    <source>
        <dbReference type="PROSITE" id="PS50076"/>
    </source>
</evidence>
<evidence type="ECO:0000313" key="10">
    <source>
        <dbReference type="Proteomes" id="UP000694941"/>
    </source>
</evidence>
<evidence type="ECO:0000256" key="6">
    <source>
        <dbReference type="ARBA" id="ARBA00035043"/>
    </source>
</evidence>
<dbReference type="InterPro" id="IPR036869">
    <property type="entry name" value="J_dom_sf"/>
</dbReference>
<dbReference type="PRINTS" id="PR00421">
    <property type="entry name" value="THIOREDOXIN"/>
</dbReference>
<dbReference type="SMART" id="SM00271">
    <property type="entry name" value="DnaJ"/>
    <property type="match status" value="1"/>
</dbReference>
<dbReference type="PANTHER" id="PTHR44340">
    <property type="entry name" value="DNAJ HOMOLOG SUBFAMILY C MEMBER 10"/>
    <property type="match status" value="1"/>
</dbReference>
<protein>
    <recommendedName>
        <fullName evidence="2">DnaJ homolog subfamily C member 10</fullName>
    </recommendedName>
    <alternativeName>
        <fullName evidence="3">DnaJ homolog subfamily C member 16</fullName>
    </alternativeName>
    <alternativeName>
        <fullName evidence="6">Endoplasmic reticulum DNA J domain-containing protein 8</fullName>
    </alternativeName>
</protein>
<evidence type="ECO:0000256" key="5">
    <source>
        <dbReference type="ARBA" id="ARBA00035002"/>
    </source>
</evidence>
<dbReference type="SUPFAM" id="SSF46565">
    <property type="entry name" value="Chaperone J-domain"/>
    <property type="match status" value="1"/>
</dbReference>
<evidence type="ECO:0000313" key="11">
    <source>
        <dbReference type="RefSeq" id="XP_013773201.1"/>
    </source>
</evidence>
<dbReference type="Proteomes" id="UP000694941">
    <property type="component" value="Unplaced"/>
</dbReference>
<evidence type="ECO:0000256" key="4">
    <source>
        <dbReference type="ARBA" id="ARBA00023006"/>
    </source>
</evidence>
<feature type="domain" description="Thioredoxin" evidence="9">
    <location>
        <begin position="102"/>
        <end position="221"/>
    </location>
</feature>
<dbReference type="Gene3D" id="3.40.30.10">
    <property type="entry name" value="Glutaredoxin"/>
    <property type="match status" value="6"/>
</dbReference>
<dbReference type="RefSeq" id="XP_013773201.1">
    <property type="nucleotide sequence ID" value="XM_013917747.2"/>
</dbReference>
<dbReference type="InterPro" id="IPR035674">
    <property type="entry name" value="ERdj5_TRX_C"/>
</dbReference>
<evidence type="ECO:0000256" key="7">
    <source>
        <dbReference type="SAM" id="SignalP"/>
    </source>
</evidence>
<feature type="domain" description="Thioredoxin" evidence="9">
    <location>
        <begin position="658"/>
        <end position="778"/>
    </location>
</feature>
<feature type="domain" description="Thioredoxin" evidence="9">
    <location>
        <begin position="550"/>
        <end position="655"/>
    </location>
</feature>